<feature type="non-terminal residue" evidence="2">
    <location>
        <position position="180"/>
    </location>
</feature>
<accession>A0A1J6KE23</accession>
<dbReference type="EMBL" id="MJEQ01003324">
    <property type="protein sequence ID" value="OIT23184.1"/>
    <property type="molecule type" value="Genomic_DNA"/>
</dbReference>
<keyword evidence="3" id="KW-1185">Reference proteome</keyword>
<dbReference type="SMR" id="A0A1J6KE23"/>
<gene>
    <name evidence="2" type="ORF">A4A49_57177</name>
</gene>
<name>A0A1J6KE23_NICAT</name>
<evidence type="ECO:0000259" key="1">
    <source>
        <dbReference type="Pfam" id="PF13456"/>
    </source>
</evidence>
<dbReference type="PANTHER" id="PTHR47723">
    <property type="entry name" value="OS05G0353850 PROTEIN"/>
    <property type="match status" value="1"/>
</dbReference>
<feature type="non-terminal residue" evidence="2">
    <location>
        <position position="1"/>
    </location>
</feature>
<evidence type="ECO:0000313" key="3">
    <source>
        <dbReference type="Proteomes" id="UP000187609"/>
    </source>
</evidence>
<dbReference type="OMA" id="ANDNWIC"/>
<feature type="domain" description="RNase H type-1" evidence="1">
    <location>
        <begin position="14"/>
        <end position="132"/>
    </location>
</feature>
<dbReference type="Gramene" id="OIT23184">
    <property type="protein sequence ID" value="OIT23184"/>
    <property type="gene ID" value="A4A49_57177"/>
</dbReference>
<dbReference type="InterPro" id="IPR053151">
    <property type="entry name" value="RNase_H-like"/>
</dbReference>
<proteinExistence type="predicted"/>
<evidence type="ECO:0000313" key="2">
    <source>
        <dbReference type="EMBL" id="OIT23184.1"/>
    </source>
</evidence>
<dbReference type="Proteomes" id="UP000187609">
    <property type="component" value="Unassembled WGS sequence"/>
</dbReference>
<dbReference type="InterPro" id="IPR044730">
    <property type="entry name" value="RNase_H-like_dom_plant"/>
</dbReference>
<dbReference type="PANTHER" id="PTHR47723:SF19">
    <property type="entry name" value="POLYNUCLEOTIDYL TRANSFERASE, RIBONUCLEASE H-LIKE SUPERFAMILY PROTEIN"/>
    <property type="match status" value="1"/>
</dbReference>
<dbReference type="GO" id="GO:0004523">
    <property type="term" value="F:RNA-DNA hybrid ribonuclease activity"/>
    <property type="evidence" value="ECO:0007669"/>
    <property type="project" value="InterPro"/>
</dbReference>
<dbReference type="InterPro" id="IPR012337">
    <property type="entry name" value="RNaseH-like_sf"/>
</dbReference>
<dbReference type="CDD" id="cd06222">
    <property type="entry name" value="RNase_H_like"/>
    <property type="match status" value="1"/>
</dbReference>
<sequence>IKWIPPTNHSFKLNIDGAFKGKYRKGGYGGVFRNGQGDWVLGYNNSAIAYTLVYMELLALKSGLQLALDKKLVDIEIETDATDVISLLNNDTCSIYTNLVIECRSLLRKLQNPPIRHNFREGNKVAHFLANNGYKQPVSSTPHLMEQPPYSILQVLEKDKTGGTYSRTLSTDVISKLVQF</sequence>
<dbReference type="InterPro" id="IPR036397">
    <property type="entry name" value="RNaseH_sf"/>
</dbReference>
<dbReference type="AlphaFoldDB" id="A0A1J6KE23"/>
<comment type="caution">
    <text evidence="2">The sequence shown here is derived from an EMBL/GenBank/DDBJ whole genome shotgun (WGS) entry which is preliminary data.</text>
</comment>
<reference evidence="2" key="1">
    <citation type="submission" date="2016-11" db="EMBL/GenBank/DDBJ databases">
        <title>The genome of Nicotiana attenuata.</title>
        <authorList>
            <person name="Xu S."/>
            <person name="Brockmoeller T."/>
            <person name="Gaquerel E."/>
            <person name="Navarro A."/>
            <person name="Kuhl H."/>
            <person name="Gase K."/>
            <person name="Ling Z."/>
            <person name="Zhou W."/>
            <person name="Kreitzer C."/>
            <person name="Stanke M."/>
            <person name="Tang H."/>
            <person name="Lyons E."/>
            <person name="Pandey P."/>
            <person name="Pandey S.P."/>
            <person name="Timmermann B."/>
            <person name="Baldwin I.T."/>
        </authorList>
    </citation>
    <scope>NUCLEOTIDE SEQUENCE [LARGE SCALE GENOMIC DNA]</scope>
    <source>
        <strain evidence="2">UT</strain>
    </source>
</reference>
<dbReference type="InterPro" id="IPR002156">
    <property type="entry name" value="RNaseH_domain"/>
</dbReference>
<organism evidence="2 3">
    <name type="scientific">Nicotiana attenuata</name>
    <name type="common">Coyote tobacco</name>
    <dbReference type="NCBI Taxonomy" id="49451"/>
    <lineage>
        <taxon>Eukaryota</taxon>
        <taxon>Viridiplantae</taxon>
        <taxon>Streptophyta</taxon>
        <taxon>Embryophyta</taxon>
        <taxon>Tracheophyta</taxon>
        <taxon>Spermatophyta</taxon>
        <taxon>Magnoliopsida</taxon>
        <taxon>eudicotyledons</taxon>
        <taxon>Gunneridae</taxon>
        <taxon>Pentapetalae</taxon>
        <taxon>asterids</taxon>
        <taxon>lamiids</taxon>
        <taxon>Solanales</taxon>
        <taxon>Solanaceae</taxon>
        <taxon>Nicotianoideae</taxon>
        <taxon>Nicotianeae</taxon>
        <taxon>Nicotiana</taxon>
    </lineage>
</organism>
<dbReference type="Gene3D" id="3.30.420.10">
    <property type="entry name" value="Ribonuclease H-like superfamily/Ribonuclease H"/>
    <property type="match status" value="1"/>
</dbReference>
<dbReference type="SUPFAM" id="SSF53098">
    <property type="entry name" value="Ribonuclease H-like"/>
    <property type="match status" value="1"/>
</dbReference>
<protein>
    <recommendedName>
        <fullName evidence="1">RNase H type-1 domain-containing protein</fullName>
    </recommendedName>
</protein>
<dbReference type="Pfam" id="PF13456">
    <property type="entry name" value="RVT_3"/>
    <property type="match status" value="1"/>
</dbReference>
<dbReference type="GO" id="GO:0003676">
    <property type="term" value="F:nucleic acid binding"/>
    <property type="evidence" value="ECO:0007669"/>
    <property type="project" value="InterPro"/>
</dbReference>